<reference evidence="5 6" key="2">
    <citation type="submission" date="2014-05" db="EMBL/GenBank/DDBJ databases">
        <title>Genome sequence of the 3-chlorobenzoate degrading bacterium Pseudomonas knackmussii B13 shows multiple evidence for horizontal gene transfer.</title>
        <authorList>
            <person name="Miyazaki R."/>
            <person name="Bertelli C."/>
            <person name="Falquet L."/>
            <person name="Robinson-Rechavi M."/>
            <person name="Gharib W."/>
            <person name="Roy S."/>
            <person name="Van der Meer J.R."/>
        </authorList>
    </citation>
    <scope>NUCLEOTIDE SEQUENCE [LARGE SCALE GENOMIC DNA]</scope>
    <source>
        <strain evidence="5 6">B13</strain>
    </source>
</reference>
<evidence type="ECO:0000313" key="6">
    <source>
        <dbReference type="Proteomes" id="UP000025241"/>
    </source>
</evidence>
<dbReference type="PANTHER" id="PTHR34596">
    <property type="entry name" value="CHITOPORIN"/>
    <property type="match status" value="1"/>
</dbReference>
<dbReference type="PATRIC" id="fig|1301098.3.peg.4389"/>
<proteinExistence type="inferred from homology"/>
<keyword evidence="3 4" id="KW-0732">Signal</keyword>
<dbReference type="KEGG" id="pkc:PKB_4385"/>
<sequence>MHNPSLAQLFGLLALPPALALPALAHAEFIKDSSVNLTLRNIYFNRDFRQDNAPQSKREEWAQGFMFSAKSGYTEGTVGVGLELYSALGLKLDSSDARAGTGLLPNRFGDSGPGSYSDLSGVAKMKIAKTELKVGGFTPKTPILLSSDARLLPPIYNGATLSSTDIDNLTLDLGRFDKVNFRNSSGNHDEILAGNYGVSGDHFDYFGATYAFSPTVNVAYWRAELQDVYQQNYLGFQGSRKAGDWVLSANLGYFDSSENGAARGGDIDNGLTTAMLSANYGAQTFRVGYQDNSGDSPFPYLQDADTYGANVVQILDFTRARETSWQLRHDLDFAAFGVPGLVMINRYIRGDGYEIGGQAGKEWERNLDITYVVQSGPMKNFGVRWRNATVRSDGAGELDENRLILSYTLPLK</sequence>
<dbReference type="eggNOG" id="ENOG502Z9P4">
    <property type="taxonomic scope" value="Bacteria"/>
</dbReference>
<keyword evidence="2" id="KW-0813">Transport</keyword>
<dbReference type="Pfam" id="PF03573">
    <property type="entry name" value="OprD"/>
    <property type="match status" value="1"/>
</dbReference>
<dbReference type="STRING" id="1301098.PKB_4385"/>
<dbReference type="GO" id="GO:0016020">
    <property type="term" value="C:membrane"/>
    <property type="evidence" value="ECO:0007669"/>
    <property type="project" value="InterPro"/>
</dbReference>
<organism evidence="5 6">
    <name type="scientific">Pseudomonas knackmussii (strain DSM 6978 / CCUG 54928 / LMG 23759 / B13)</name>
    <dbReference type="NCBI Taxonomy" id="1301098"/>
    <lineage>
        <taxon>Bacteria</taxon>
        <taxon>Pseudomonadati</taxon>
        <taxon>Pseudomonadota</taxon>
        <taxon>Gammaproteobacteria</taxon>
        <taxon>Pseudomonadales</taxon>
        <taxon>Pseudomonadaceae</taxon>
        <taxon>Pseudomonas</taxon>
    </lineage>
</organism>
<dbReference type="Gene3D" id="2.40.160.10">
    <property type="entry name" value="Porin"/>
    <property type="match status" value="1"/>
</dbReference>
<evidence type="ECO:0000256" key="4">
    <source>
        <dbReference type="SAM" id="SignalP"/>
    </source>
</evidence>
<reference evidence="5 6" key="1">
    <citation type="submission" date="2013-03" db="EMBL/GenBank/DDBJ databases">
        <authorList>
            <person name="Linke B."/>
        </authorList>
    </citation>
    <scope>NUCLEOTIDE SEQUENCE [LARGE SCALE GENOMIC DNA]</scope>
    <source>
        <strain evidence="5 6">B13</strain>
    </source>
</reference>
<keyword evidence="6" id="KW-1185">Reference proteome</keyword>
<comment type="similarity">
    <text evidence="1">Belongs to the outer membrane porin (Opr) (TC 1.B.25) family.</text>
</comment>
<gene>
    <name evidence="5" type="ORF">PKB_4385</name>
</gene>
<dbReference type="HOGENOM" id="CLU_042378_2_1_6"/>
<evidence type="ECO:0000256" key="3">
    <source>
        <dbReference type="ARBA" id="ARBA00022729"/>
    </source>
</evidence>
<evidence type="ECO:0000313" key="5">
    <source>
        <dbReference type="EMBL" id="CDF85710.1"/>
    </source>
</evidence>
<dbReference type="GO" id="GO:0015288">
    <property type="term" value="F:porin activity"/>
    <property type="evidence" value="ECO:0007669"/>
    <property type="project" value="TreeGrafter"/>
</dbReference>
<name>A0A024HKY9_PSEKB</name>
<dbReference type="InterPro" id="IPR023614">
    <property type="entry name" value="Porin_dom_sf"/>
</dbReference>
<evidence type="ECO:0000256" key="1">
    <source>
        <dbReference type="ARBA" id="ARBA00009075"/>
    </source>
</evidence>
<dbReference type="OrthoDB" id="6759120at2"/>
<dbReference type="RefSeq" id="WP_043254386.1">
    <property type="nucleotide sequence ID" value="NZ_HG322950.1"/>
</dbReference>
<feature type="signal peptide" evidence="4">
    <location>
        <begin position="1"/>
        <end position="20"/>
    </location>
</feature>
<dbReference type="AlphaFoldDB" id="A0A024HKY9"/>
<dbReference type="InterPro" id="IPR005318">
    <property type="entry name" value="OM_porin_bac"/>
</dbReference>
<protein>
    <submittedName>
        <fullName evidence="5">Outer membrane porin</fullName>
    </submittedName>
</protein>
<dbReference type="PANTHER" id="PTHR34596:SF2">
    <property type="entry name" value="CHITOPORIN"/>
    <property type="match status" value="1"/>
</dbReference>
<feature type="chain" id="PRO_5001533431" evidence="4">
    <location>
        <begin position="21"/>
        <end position="412"/>
    </location>
</feature>
<evidence type="ECO:0000256" key="2">
    <source>
        <dbReference type="ARBA" id="ARBA00022448"/>
    </source>
</evidence>
<dbReference type="Proteomes" id="UP000025241">
    <property type="component" value="Chromosome I"/>
</dbReference>
<accession>A0A024HKY9</accession>
<dbReference type="EMBL" id="HG322950">
    <property type="protein sequence ID" value="CDF85710.1"/>
    <property type="molecule type" value="Genomic_DNA"/>
</dbReference>